<dbReference type="Gene3D" id="3.40.710.10">
    <property type="entry name" value="DD-peptidase/beta-lactamase superfamily"/>
    <property type="match status" value="2"/>
</dbReference>
<keyword evidence="3" id="KW-0121">Carboxypeptidase</keyword>
<evidence type="ECO:0000313" key="3">
    <source>
        <dbReference type="EMBL" id="ADN14049.1"/>
    </source>
</evidence>
<evidence type="ECO:0000256" key="1">
    <source>
        <dbReference type="ARBA" id="ARBA00006096"/>
    </source>
</evidence>
<dbReference type="GO" id="GO:0006508">
    <property type="term" value="P:proteolysis"/>
    <property type="evidence" value="ECO:0007669"/>
    <property type="project" value="InterPro"/>
</dbReference>
<dbReference type="KEGG" id="cyj:Cyan7822_2067"/>
<dbReference type="GO" id="GO:0009002">
    <property type="term" value="F:serine-type D-Ala-D-Ala carboxypeptidase activity"/>
    <property type="evidence" value="ECO:0007669"/>
    <property type="project" value="UniProtKB-EC"/>
</dbReference>
<evidence type="ECO:0000256" key="2">
    <source>
        <dbReference type="ARBA" id="ARBA00022801"/>
    </source>
</evidence>
<reference evidence="4" key="1">
    <citation type="journal article" date="2011" name="MBio">
        <title>Novel metabolic attributes of the genus Cyanothece, comprising a group of unicellular nitrogen-fixing Cyanobacteria.</title>
        <authorList>
            <person name="Bandyopadhyay A."/>
            <person name="Elvitigala T."/>
            <person name="Welsh E."/>
            <person name="Stockel J."/>
            <person name="Liberton M."/>
            <person name="Min H."/>
            <person name="Sherman L.A."/>
            <person name="Pakrasi H.B."/>
        </authorList>
    </citation>
    <scope>NUCLEOTIDE SEQUENCE [LARGE SCALE GENOMIC DNA]</scope>
    <source>
        <strain evidence="4">PCC 7822</strain>
    </source>
</reference>
<dbReference type="eggNOG" id="COG2027">
    <property type="taxonomic scope" value="Bacteria"/>
</dbReference>
<dbReference type="Gene3D" id="3.50.80.20">
    <property type="entry name" value="D-Ala-D-Ala carboxypeptidase C, peptidase S13"/>
    <property type="match status" value="1"/>
</dbReference>
<dbReference type="InterPro" id="IPR000667">
    <property type="entry name" value="Peptidase_S13"/>
</dbReference>
<dbReference type="HOGENOM" id="CLU_017692_1_2_3"/>
<dbReference type="PANTHER" id="PTHR30023:SF0">
    <property type="entry name" value="PENICILLIN-SENSITIVE CARBOXYPEPTIDASE A"/>
    <property type="match status" value="1"/>
</dbReference>
<dbReference type="NCBIfam" id="TIGR00666">
    <property type="entry name" value="PBP4"/>
    <property type="match status" value="1"/>
</dbReference>
<keyword evidence="2 3" id="KW-0378">Hydrolase</keyword>
<dbReference type="AlphaFoldDB" id="E0UCH8"/>
<dbReference type="PANTHER" id="PTHR30023">
    <property type="entry name" value="D-ALANYL-D-ALANINE CARBOXYPEPTIDASE"/>
    <property type="match status" value="1"/>
</dbReference>
<dbReference type="Proteomes" id="UP000008206">
    <property type="component" value="Chromosome"/>
</dbReference>
<dbReference type="Pfam" id="PF02113">
    <property type="entry name" value="Peptidase_S13"/>
    <property type="match status" value="1"/>
</dbReference>
<gene>
    <name evidence="3" type="ordered locus">Cyan7822_2067</name>
</gene>
<evidence type="ECO:0000313" key="4">
    <source>
        <dbReference type="Proteomes" id="UP000008206"/>
    </source>
</evidence>
<sequence length="492" mass="54198">MLIQAKFWRAFLLGAVWLVGVQFPQQIVLAEIPSTNSSVATAEPICPANLREAIEEVITRPEWRRSRWGILIKTLKDGKRLYGLDEQKYFVAASNVKLLTTAAALRELGADFRIRTSVYAVGKPPRLKDLRVVGRGDPSLTTAQLKLLAQQLKQKGIRYIEQLIVDDSYFKELPLNPSWEWSDLVFNIAPSVNSLILNENAATIKLIPQQVDEPTQLEWLDSVAARQWQVENESITGPKGTKNTIDFNRSFTQLDLKITGQLAVDQEADTTTIAIPDPARYFLESFRQVLLEEGIEINQATIVKDSSAAEEGKELAFVESPPLIMLVDKANTESNNLYAEAIAKILATQSRDKAAVDVIKQSLIDLGVEADSFKLVDGSGLSRQNLVSPEAIVETLELMAESLQGEIYRNSLAVGAEKGTLQGRFIDTAVAGNLQGKTGTLTGVSALSGYLNVPNYQPLVFSIIVNSTDQSSINVRKAIDEIVIFSSGLHRC</sequence>
<protein>
    <submittedName>
        <fullName evidence="3">D-alanyl-D-alanine carboxypeptidase/D-alanyl-D-alanine-endopeptidase</fullName>
        <ecNumber evidence="3">3.4.16.4</ecNumber>
    </submittedName>
</protein>
<dbReference type="OrthoDB" id="9802627at2"/>
<comment type="similarity">
    <text evidence="1">Belongs to the peptidase S13 family.</text>
</comment>
<name>E0UCH8_GLOV7</name>
<dbReference type="PRINTS" id="PR00922">
    <property type="entry name" value="DADACBPTASE3"/>
</dbReference>
<keyword evidence="3" id="KW-0645">Protease</keyword>
<dbReference type="GO" id="GO:0000270">
    <property type="term" value="P:peptidoglycan metabolic process"/>
    <property type="evidence" value="ECO:0007669"/>
    <property type="project" value="TreeGrafter"/>
</dbReference>
<dbReference type="STRING" id="497965.Cyan7822_2067"/>
<dbReference type="EMBL" id="CP002198">
    <property type="protein sequence ID" value="ADN14049.1"/>
    <property type="molecule type" value="Genomic_DNA"/>
</dbReference>
<keyword evidence="4" id="KW-1185">Reference proteome</keyword>
<proteinExistence type="inferred from homology"/>
<dbReference type="RefSeq" id="WP_013322155.1">
    <property type="nucleotide sequence ID" value="NC_014501.1"/>
</dbReference>
<accession>E0UCH8</accession>
<dbReference type="EC" id="3.4.16.4" evidence="3"/>
<dbReference type="SUPFAM" id="SSF56601">
    <property type="entry name" value="beta-lactamase/transpeptidase-like"/>
    <property type="match status" value="1"/>
</dbReference>
<dbReference type="InterPro" id="IPR012338">
    <property type="entry name" value="Beta-lactam/transpept-like"/>
</dbReference>
<organism evidence="3 4">
    <name type="scientific">Gloeothece verrucosa (strain PCC 7822)</name>
    <name type="common">Cyanothece sp. (strain PCC 7822)</name>
    <dbReference type="NCBI Taxonomy" id="497965"/>
    <lineage>
        <taxon>Bacteria</taxon>
        <taxon>Bacillati</taxon>
        <taxon>Cyanobacteriota</taxon>
        <taxon>Cyanophyceae</taxon>
        <taxon>Oscillatoriophycideae</taxon>
        <taxon>Chroococcales</taxon>
        <taxon>Aphanothecaceae</taxon>
        <taxon>Gloeothece</taxon>
        <taxon>Gloeothece verrucosa</taxon>
    </lineage>
</organism>